<evidence type="ECO:0000313" key="1">
    <source>
        <dbReference type="EMBL" id="MDK3073630.1"/>
    </source>
</evidence>
<accession>A0ABT7FES9</accession>
<gene>
    <name evidence="1" type="ORF">QO034_10950</name>
</gene>
<dbReference type="EMBL" id="JASNJE010000011">
    <property type="protein sequence ID" value="MDK3073630.1"/>
    <property type="molecule type" value="Genomic_DNA"/>
</dbReference>
<dbReference type="RefSeq" id="WP_284485570.1">
    <property type="nucleotide sequence ID" value="NZ_JASNJE010000011.1"/>
</dbReference>
<comment type="caution">
    <text evidence="1">The sequence shown here is derived from an EMBL/GenBank/DDBJ whole genome shotgun (WGS) entry which is preliminary data.</text>
</comment>
<keyword evidence="2" id="KW-1185">Reference proteome</keyword>
<proteinExistence type="predicted"/>
<dbReference type="InterPro" id="IPR018912">
    <property type="entry name" value="DUF2478"/>
</dbReference>
<organism evidence="1 2">
    <name type="scientific">Sedimentitalea xiamensis</name>
    <dbReference type="NCBI Taxonomy" id="3050037"/>
    <lineage>
        <taxon>Bacteria</taxon>
        <taxon>Pseudomonadati</taxon>
        <taxon>Pseudomonadota</taxon>
        <taxon>Alphaproteobacteria</taxon>
        <taxon>Rhodobacterales</taxon>
        <taxon>Paracoccaceae</taxon>
        <taxon>Sedimentitalea</taxon>
    </lineage>
</organism>
<evidence type="ECO:0000313" key="2">
    <source>
        <dbReference type="Proteomes" id="UP001227126"/>
    </source>
</evidence>
<protein>
    <submittedName>
        <fullName evidence="1">DUF2478 domain-containing protein</fullName>
    </submittedName>
</protein>
<reference evidence="1 2" key="1">
    <citation type="submission" date="2023-05" db="EMBL/GenBank/DDBJ databases">
        <title>Sedimentitalea sp. nov. JM2-8.</title>
        <authorList>
            <person name="Huang J."/>
        </authorList>
    </citation>
    <scope>NUCLEOTIDE SEQUENCE [LARGE SCALE GENOMIC DNA]</scope>
    <source>
        <strain evidence="1 2">JM2-8</strain>
    </source>
</reference>
<dbReference type="Proteomes" id="UP001227126">
    <property type="component" value="Unassembled WGS sequence"/>
</dbReference>
<sequence>MRLATVSAEERGETDRLLEAVVAQLRKDGFKVLGALKATGQDGANIHCNSDLWLLPDGPVVRIMQDLGTGSSACRMDAAALEDGVGLSAARLAAEGADLIVLNKFGLSEAEGRGFRTLIAEALGRGVPVLTGLTDTHRCAFERFADGMETALPPEEAAILNWCRTAVRPHPTIFEEV</sequence>
<dbReference type="Pfam" id="PF10649">
    <property type="entry name" value="DUF2478"/>
    <property type="match status" value="1"/>
</dbReference>
<name>A0ABT7FES9_9RHOB</name>